<evidence type="ECO:0008006" key="10">
    <source>
        <dbReference type="Google" id="ProtNLM"/>
    </source>
</evidence>
<dbReference type="GeneID" id="41980934"/>
<comment type="subcellular location">
    <subcellularLocation>
        <location evidence="1">Membrane</location>
        <topology evidence="1">Multi-pass membrane protein</topology>
    </subcellularLocation>
</comment>
<dbReference type="Pfam" id="PF01544">
    <property type="entry name" value="CorA"/>
    <property type="match status" value="1"/>
</dbReference>
<evidence type="ECO:0000313" key="9">
    <source>
        <dbReference type="Proteomes" id="UP000431533"/>
    </source>
</evidence>
<dbReference type="AlphaFoldDB" id="A0A8H8U4J0"/>
<keyword evidence="2 7" id="KW-0812">Transmembrane</keyword>
<proteinExistence type="predicted"/>
<evidence type="ECO:0000256" key="5">
    <source>
        <dbReference type="SAM" id="Coils"/>
    </source>
</evidence>
<dbReference type="RefSeq" id="XP_031009039.1">
    <property type="nucleotide sequence ID" value="XM_031145727.1"/>
</dbReference>
<keyword evidence="9" id="KW-1185">Reference proteome</keyword>
<keyword evidence="4 7" id="KW-0472">Membrane</keyword>
<dbReference type="InterPro" id="IPR045863">
    <property type="entry name" value="CorA_TM1_TM2"/>
</dbReference>
<dbReference type="InterPro" id="IPR002523">
    <property type="entry name" value="MgTranspt_CorA/ZnTranspt_ZntB"/>
</dbReference>
<dbReference type="SUPFAM" id="SSF144083">
    <property type="entry name" value="Magnesium transport protein CorA, transmembrane region"/>
    <property type="match status" value="1"/>
</dbReference>
<feature type="compositionally biased region" description="Basic and acidic residues" evidence="6">
    <location>
        <begin position="900"/>
        <end position="918"/>
    </location>
</feature>
<evidence type="ECO:0000256" key="7">
    <source>
        <dbReference type="SAM" id="Phobius"/>
    </source>
</evidence>
<reference evidence="8 9" key="1">
    <citation type="submission" date="2018-05" db="EMBL/GenBank/DDBJ databases">
        <title>Genome sequencing and assembly of the regulated plant pathogen Lachnellula willkommii and related sister species for the development of diagnostic species identification markers.</title>
        <authorList>
            <person name="Giroux E."/>
            <person name="Bilodeau G."/>
        </authorList>
    </citation>
    <scope>NUCLEOTIDE SEQUENCE [LARGE SCALE GENOMIC DNA]</scope>
    <source>
        <strain evidence="8 9">CBS 185.66</strain>
    </source>
</reference>
<evidence type="ECO:0000256" key="6">
    <source>
        <dbReference type="SAM" id="MobiDB-lite"/>
    </source>
</evidence>
<evidence type="ECO:0000256" key="3">
    <source>
        <dbReference type="ARBA" id="ARBA00022989"/>
    </source>
</evidence>
<dbReference type="EMBL" id="QGMH01000009">
    <property type="protein sequence ID" value="TVY30253.1"/>
    <property type="molecule type" value="Genomic_DNA"/>
</dbReference>
<evidence type="ECO:0000256" key="2">
    <source>
        <dbReference type="ARBA" id="ARBA00022692"/>
    </source>
</evidence>
<dbReference type="GO" id="GO:0046873">
    <property type="term" value="F:metal ion transmembrane transporter activity"/>
    <property type="evidence" value="ECO:0007669"/>
    <property type="project" value="InterPro"/>
</dbReference>
<protein>
    <recommendedName>
        <fullName evidence="10">Ankyrin repeat protein</fullName>
    </recommendedName>
</protein>
<comment type="caution">
    <text evidence="8">The sequence shown here is derived from an EMBL/GenBank/DDBJ whole genome shotgun (WGS) entry which is preliminary data.</text>
</comment>
<name>A0A8H8U4J0_9HELO</name>
<evidence type="ECO:0000256" key="4">
    <source>
        <dbReference type="ARBA" id="ARBA00023136"/>
    </source>
</evidence>
<sequence length="918" mass="106509">MVDYTTCQTSGKGLVHGESPDDAVLHYFGCLRFSERADFLAELDETNRLKLRIQEETNRIQKLRNIFEAEGPRTSSGKVLDSFKKTLSHWSRIERSYAHLEGATPDPGALDGPEERAKEWILDDMRANVIYFKKQHEDDDHPRPYDHPDFVDNFPNQKIPLKQLLSSKKEKNPLMWSCEPNMIRYFHLPANNMEWIEEAMARFYNEETPDLNGPYRKARRGDPESKTRMLLRPQFWRGLQHGDRVDLPTHTRHMRPRCYRISTNHDSTETRPKNLALFMPYLHWETDRRRARAANIIGKYGPNRWSPMVEVVEEVGIPVIKSTIDRTTSDGFLEHITTRTETPRPHTATHKITHKTFQGQKLLGRLLFLAAALYEALDAYTDEKIIERYLMGRPPLHPRRTLDQSYYWTLKDTSRRDRDQVVYRETAPSRKLVKAHHSCTKKDPTKKGTTCDQCLENVKKTPRIVMVDQLWMWVLDENTIITCFPKRWGKNKPDESAVQKCIRTRLREARIDEVRSVYDLALIIIDQCSRVFFDRTQPTDMQPQVMDAFANAIGRVTNKQTISFEHFWECTRMASKRYNDREEPDNGTAKKSQNVLLDINPEGELLREIRDIIDELFIMMQIKTQEQNVISTFVKHMKRLITPARGAGENSIDNRSEYSLPGNRRLPRPSLSFRNAPAIQFDHESESEDYDLTMTCAVELLDRIENQLLELSYLKEAAENASLALKDLLDLKQQQAGVVEAREAVKQGEETLKQGRAIMLFTIVTIVFLPLSFFTGVFGMNATNLTGTDGPNLWHWGDIFVFMIPISVLVTTLSLLLAFSKLIRALLSFAFNISWTYLITHTPAYISWRETRFTSKKLHEEQKARVGGMKMKALERAVERRIEQVEEAKRRVAEGVGDYGKGRRERERSSLGSRLEDV</sequence>
<feature type="transmembrane region" description="Helical" evidence="7">
    <location>
        <begin position="799"/>
        <end position="819"/>
    </location>
</feature>
<dbReference type="GO" id="GO:0016020">
    <property type="term" value="C:membrane"/>
    <property type="evidence" value="ECO:0007669"/>
    <property type="project" value="UniProtKB-SubCell"/>
</dbReference>
<dbReference type="Gene3D" id="1.20.58.340">
    <property type="entry name" value="Magnesium transport protein CorA, transmembrane region"/>
    <property type="match status" value="1"/>
</dbReference>
<dbReference type="PANTHER" id="PTHR47685:SF1">
    <property type="entry name" value="MAGNESIUM TRANSPORT PROTEIN CORA"/>
    <property type="match status" value="1"/>
</dbReference>
<accession>A0A8H8U4J0</accession>
<evidence type="ECO:0000313" key="8">
    <source>
        <dbReference type="EMBL" id="TVY30253.1"/>
    </source>
</evidence>
<dbReference type="PANTHER" id="PTHR47685">
    <property type="entry name" value="MAGNESIUM TRANSPORT PROTEIN CORA"/>
    <property type="match status" value="1"/>
</dbReference>
<feature type="region of interest" description="Disordered" evidence="6">
    <location>
        <begin position="896"/>
        <end position="918"/>
    </location>
</feature>
<feature type="transmembrane region" description="Helical" evidence="7">
    <location>
        <begin position="757"/>
        <end position="779"/>
    </location>
</feature>
<gene>
    <name evidence="8" type="ORF">LHYA1_G000736</name>
</gene>
<dbReference type="InterPro" id="IPR050829">
    <property type="entry name" value="CorA_MIT"/>
</dbReference>
<dbReference type="Proteomes" id="UP000431533">
    <property type="component" value="Unassembled WGS sequence"/>
</dbReference>
<dbReference type="OrthoDB" id="341259at2759"/>
<keyword evidence="3 7" id="KW-1133">Transmembrane helix</keyword>
<keyword evidence="5" id="KW-0175">Coiled coil</keyword>
<evidence type="ECO:0000256" key="1">
    <source>
        <dbReference type="ARBA" id="ARBA00004141"/>
    </source>
</evidence>
<feature type="coiled-coil region" evidence="5">
    <location>
        <begin position="701"/>
        <end position="734"/>
    </location>
</feature>
<feature type="transmembrane region" description="Helical" evidence="7">
    <location>
        <begin position="826"/>
        <end position="848"/>
    </location>
</feature>
<organism evidence="8 9">
    <name type="scientific">Lachnellula hyalina</name>
    <dbReference type="NCBI Taxonomy" id="1316788"/>
    <lineage>
        <taxon>Eukaryota</taxon>
        <taxon>Fungi</taxon>
        <taxon>Dikarya</taxon>
        <taxon>Ascomycota</taxon>
        <taxon>Pezizomycotina</taxon>
        <taxon>Leotiomycetes</taxon>
        <taxon>Helotiales</taxon>
        <taxon>Lachnaceae</taxon>
        <taxon>Lachnellula</taxon>
    </lineage>
</organism>